<dbReference type="Pfam" id="PF21598">
    <property type="entry name" value="PvuRts1I-like_N"/>
    <property type="match status" value="1"/>
</dbReference>
<dbReference type="EMBL" id="JAALDL010000010">
    <property type="protein sequence ID" value="NGN98726.1"/>
    <property type="molecule type" value="Genomic_DNA"/>
</dbReference>
<accession>A0A6M1RER8</accession>
<reference evidence="3 4" key="1">
    <citation type="submission" date="2020-02" db="EMBL/GenBank/DDBJ databases">
        <title>The draft genome of Grimontia sedimenta sp. nov., isolated from benthic sediments near coral reefs south of Kuwait.</title>
        <authorList>
            <person name="Mahmoud H.M."/>
            <person name="Jose L."/>
            <person name="Eapen S."/>
        </authorList>
    </citation>
    <scope>NUCLEOTIDE SEQUENCE [LARGE SCALE GENOMIC DNA]</scope>
    <source>
        <strain evidence="3 4">S25</strain>
    </source>
</reference>
<sequence>MKTLHLTRQLQRCTHKRFELYAISRIIHKVDDLDVKFITQQYVSRPDGFALTDLYLPQLKLHVEIDEGFHKQQIDADKIRELDIVTATQHEVYRIDASVSIEQINQQVDELVTLIKTRIQKQKAEGVFAPWNPEFEHSIERFKALGYVDLKDDVAFRTSVEVCNLFGHNYAGFQRSSASVPGYPNHKLWFPKLYPNGEWFNELSQDGKEILEYNIESMEKRAEVIEKNLQQDITMVVFARVRNEVGQTMYRFRGVFVQDFEKTSVEAGSYWKRVAERIAFKAN</sequence>
<dbReference type="Proteomes" id="UP000473008">
    <property type="component" value="Unassembled WGS sequence"/>
</dbReference>
<feature type="domain" description="PvuRts1 I-like SET and RING associated" evidence="1">
    <location>
        <begin position="143"/>
        <end position="279"/>
    </location>
</feature>
<name>A0A6M1RER8_9GAMM</name>
<dbReference type="Pfam" id="PF18491">
    <property type="entry name" value="SRA"/>
    <property type="match status" value="1"/>
</dbReference>
<dbReference type="AlphaFoldDB" id="A0A6M1RER8"/>
<dbReference type="InterPro" id="IPR048797">
    <property type="entry name" value="PvuRts1I-like_N"/>
</dbReference>
<evidence type="ECO:0000259" key="2">
    <source>
        <dbReference type="Pfam" id="PF21598"/>
    </source>
</evidence>
<keyword evidence="4" id="KW-1185">Reference proteome</keyword>
<gene>
    <name evidence="3" type="ORF">G5S52_14045</name>
</gene>
<proteinExistence type="predicted"/>
<dbReference type="RefSeq" id="WP_165014868.1">
    <property type="nucleotide sequence ID" value="NZ_JAALDL010000010.1"/>
</dbReference>
<evidence type="ECO:0000313" key="3">
    <source>
        <dbReference type="EMBL" id="NGN98726.1"/>
    </source>
</evidence>
<organism evidence="3 4">
    <name type="scientific">Grimontia sedimenti</name>
    <dbReference type="NCBI Taxonomy" id="2711294"/>
    <lineage>
        <taxon>Bacteria</taxon>
        <taxon>Pseudomonadati</taxon>
        <taxon>Pseudomonadota</taxon>
        <taxon>Gammaproteobacteria</taxon>
        <taxon>Vibrionales</taxon>
        <taxon>Vibrionaceae</taxon>
        <taxon>Grimontia</taxon>
    </lineage>
</organism>
<evidence type="ECO:0000313" key="4">
    <source>
        <dbReference type="Proteomes" id="UP000473008"/>
    </source>
</evidence>
<comment type="caution">
    <text evidence="3">The sequence shown here is derived from an EMBL/GenBank/DDBJ whole genome shotgun (WGS) entry which is preliminary data.</text>
</comment>
<protein>
    <submittedName>
        <fullName evidence="3">Uncharacterized protein</fullName>
    </submittedName>
</protein>
<evidence type="ECO:0000259" key="1">
    <source>
        <dbReference type="Pfam" id="PF18491"/>
    </source>
</evidence>
<feature type="domain" description="Restriction endonuclease PvuRts1 I-like N-terminal" evidence="2">
    <location>
        <begin position="6"/>
        <end position="115"/>
    </location>
</feature>
<dbReference type="InterPro" id="IPR040674">
    <property type="entry name" value="PvuRts1I-like_SRA"/>
</dbReference>